<evidence type="ECO:0000256" key="3">
    <source>
        <dbReference type="ARBA" id="ARBA00022598"/>
    </source>
</evidence>
<name>A0A430L0H7_9HYPO</name>
<evidence type="ECO:0000313" key="15">
    <source>
        <dbReference type="Proteomes" id="UP000287124"/>
    </source>
</evidence>
<dbReference type="InterPro" id="IPR036864">
    <property type="entry name" value="Zn2-C6_fun-type_DNA-bd_sf"/>
</dbReference>
<dbReference type="PROSITE" id="PS50048">
    <property type="entry name" value="ZN2_CY6_FUNGAL_2"/>
    <property type="match status" value="1"/>
</dbReference>
<dbReference type="GO" id="GO:0008270">
    <property type="term" value="F:zinc ion binding"/>
    <property type="evidence" value="ECO:0007669"/>
    <property type="project" value="InterPro"/>
</dbReference>
<dbReference type="GO" id="GO:0005524">
    <property type="term" value="F:ATP binding"/>
    <property type="evidence" value="ECO:0007669"/>
    <property type="project" value="UniProtKB-KW"/>
</dbReference>
<organism evidence="14 15">
    <name type="scientific">Fusarium euwallaceae</name>
    <dbReference type="NCBI Taxonomy" id="1147111"/>
    <lineage>
        <taxon>Eukaryota</taxon>
        <taxon>Fungi</taxon>
        <taxon>Dikarya</taxon>
        <taxon>Ascomycota</taxon>
        <taxon>Pezizomycotina</taxon>
        <taxon>Sordariomycetes</taxon>
        <taxon>Hypocreomycetidae</taxon>
        <taxon>Hypocreales</taxon>
        <taxon>Nectriaceae</taxon>
        <taxon>Fusarium</taxon>
        <taxon>Fusarium solani species complex</taxon>
    </lineage>
</organism>
<protein>
    <recommendedName>
        <fullName evidence="2">leucine--tRNA ligase</fullName>
        <ecNumber evidence="2">6.1.1.4</ecNumber>
    </recommendedName>
    <alternativeName>
        <fullName evidence="10">Leucyl-tRNA synthetase</fullName>
    </alternativeName>
</protein>
<dbReference type="GO" id="GO:0003677">
    <property type="term" value="F:DNA binding"/>
    <property type="evidence" value="ECO:0007669"/>
    <property type="project" value="InterPro"/>
</dbReference>
<dbReference type="InterPro" id="IPR014729">
    <property type="entry name" value="Rossmann-like_a/b/a_fold"/>
</dbReference>
<dbReference type="GO" id="GO:0002161">
    <property type="term" value="F:aminoacyl-tRNA deacylase activity"/>
    <property type="evidence" value="ECO:0007669"/>
    <property type="project" value="InterPro"/>
</dbReference>
<dbReference type="Gene3D" id="3.90.740.10">
    <property type="entry name" value="Valyl/Leucyl/Isoleucyl-tRNA synthetase, editing domain"/>
    <property type="match status" value="1"/>
</dbReference>
<dbReference type="FunFam" id="3.90.740.10:FF:000001">
    <property type="entry name" value="Leucine--tRNA ligase, cytoplasmic"/>
    <property type="match status" value="1"/>
</dbReference>
<dbReference type="InterPro" id="IPR001138">
    <property type="entry name" value="Zn2Cys6_DnaBD"/>
</dbReference>
<dbReference type="Pfam" id="PF04082">
    <property type="entry name" value="Fungal_trans"/>
    <property type="match status" value="1"/>
</dbReference>
<evidence type="ECO:0000256" key="2">
    <source>
        <dbReference type="ARBA" id="ARBA00013164"/>
    </source>
</evidence>
<dbReference type="NCBIfam" id="TIGR00395">
    <property type="entry name" value="leuS_arch"/>
    <property type="match status" value="1"/>
</dbReference>
<dbReference type="CDD" id="cd12148">
    <property type="entry name" value="fungal_TF_MHR"/>
    <property type="match status" value="1"/>
</dbReference>
<dbReference type="PROSITE" id="PS00463">
    <property type="entry name" value="ZN2_CY6_FUNGAL_1"/>
    <property type="match status" value="1"/>
</dbReference>
<dbReference type="PANTHER" id="PTHR45794:SF1">
    <property type="entry name" value="LEUCINE--TRNA LIGASE, CYTOPLASMIC"/>
    <property type="match status" value="1"/>
</dbReference>
<evidence type="ECO:0000256" key="4">
    <source>
        <dbReference type="ARBA" id="ARBA00022723"/>
    </source>
</evidence>
<comment type="similarity">
    <text evidence="1">Belongs to the class-I aminoacyl-tRNA synthetase family.</text>
</comment>
<dbReference type="PANTHER" id="PTHR45794">
    <property type="entry name" value="LEUCYL-TRNA SYNTHETASE"/>
    <property type="match status" value="1"/>
</dbReference>
<feature type="compositionally biased region" description="Basic and acidic residues" evidence="12">
    <location>
        <begin position="853"/>
        <end position="868"/>
    </location>
</feature>
<sequence>MDSLDPQTDDGALPAQLSPQPTQGSLLTKGRRRARKACLSCRARKVRCDVSQRGRPCTNCYLDDEPCVVTGRASKYRRAKHDVRDGIQASWPPYGPLPPARECPGIAETVSNLEPAGPTDTSPPGLPAAPPDQPGVDDCRNGNVDQSNTHHESAKPPANPAASANEHFTPPRVSRHTSAFDDLQAFLPKPNHASTSLQSQSPMAPKAPGSPELSYCCYPFLTLTSLHQIPQQDAAFLDTQGCFRVPVQPLLDELVQHYFLHIHPFLPLINEGDFWELYYHDSRYPPERPMSLLLLQAMLFAACTFISESASQALGYRDIRSMRATFLRRAKLLYDMECESSPLVAAQACVLLSFTSLSSSRKPNTLWLSLAIENAMLAEAHLYPTMTSPARLKEQNVLKRLWWCCIIRDRSMSLLMRLPIRITKHHFDFNLDPLTSKDLENELQRSKVYNPTIKLRLAKILAQSVKLHITLTDILLLVVPPKGMQVPDPEERDESHAKLKTCKAALRRWHTSVVSESPKLRDPTNATRSRTSSASHESIILYTNLMYMYYHTARIVLCHHEVLQLDILRASTEPSHSLPNDLSTIFETRRELQDANSDIAECHKELLRLGLVQWLPSSAIGFIVLPLVLNILDVKLSPPPTAEPDQAHTSGATQQQLNTLIQFMRVYWPRYDGVEWVSEIVRHIIKLAQLDESSVRRSSLNVNWADIFAFQPRSYLRLVLSLDLSLSKGRLPQDWDFPIKLRGLFSFDDNPLKDLIEVSGDHLEGLDAASLPLHVSDQLQHHVLGLDECLIATLESQFSLGGDIDLSEAAEGYQSQDDAATPSGHSEELSSAAASSLSPNPAAEPLSLVQPRSPRDVDASEKSTTDAEKVKWQMRVLRKQNKIKFGKRYTIYSIKDGQPCMDHDRSEGEGVGPQEYTGLKMKVLEWGRRPRELPPGANVFVIPATLRPETMYGQTAVFVSPKITYGIFKASEGEYYLVTHRAARNMAYQGIFSKDGEIDHLVDVSGADLIGTLLHAPLSVHVGGVRVLPMESILPAKGTGVVACVPSDSPADYITTMDLRKKASFYGIQQEWAELEIISIIDTPRSDMLAKALVEELKINSPKDTIQLEKAKETAFYKGKMKIGPYAGEAVETAKPKVRQYLIDEGLAFAYAEPDRKVISRSSDECIVALMDQWYIDYGEESWKKLVLHHLYNGLNTHGDETRNAFDGVLNWLNQWACARRFGLGSKLPWDPEFVVESLSDSTIYMAYYTICHLLHVDIYGHCKGSLNIDASQMSDEVWDFIFCRRELGDDVLQSGIPEASLLTMRRSFSYEYPLTLRSSGKDLINNHLTFFLYVHLAIWEDQPEYWPRGIRCNGHLMLNGEKMSKSTGNFMTLQDLVSKYGADATRIGLADAGDGIGDSNLVEDSIDSAILRLYTLREWIQETLKSTLRSGELNYIDKMFTNEMNTLAREAITHYGETNYKLALKVGFYDFNNALSFYREQSAGSTLHRDAVLRFAELQCLLLAVIAPHWAEGIWLEILEKPQSIQLGRFPTLPEVDTALRAARRYISQTASSVNSAEGVQLKKKAKGKEGSFDPKKDKKLTIYMSESFPAWQAAQVELLQELWDPATKSVDDKVLISRIGKADKKRAVPFVQALKKRLLAGETEMTVFNRQLPFDEKAVLVSMIETLKRSANLTEIQVVNVQNGGTQGVGIITGETVGDMLPVAQSTVPGNPTFFFANIM</sequence>
<dbReference type="CDD" id="cd00067">
    <property type="entry name" value="GAL4"/>
    <property type="match status" value="1"/>
</dbReference>
<evidence type="ECO:0000256" key="11">
    <source>
        <dbReference type="ARBA" id="ARBA00047469"/>
    </source>
</evidence>
<dbReference type="InterPro" id="IPR009008">
    <property type="entry name" value="Val/Leu/Ile-tRNA-synth_edit"/>
</dbReference>
<keyword evidence="15" id="KW-1185">Reference proteome</keyword>
<dbReference type="EMBL" id="MIKF01000612">
    <property type="protein sequence ID" value="RTE69224.1"/>
    <property type="molecule type" value="Genomic_DNA"/>
</dbReference>
<keyword evidence="4" id="KW-0479">Metal-binding</keyword>
<keyword evidence="3" id="KW-0436">Ligase</keyword>
<dbReference type="SUPFAM" id="SSF52374">
    <property type="entry name" value="Nucleotidylyl transferase"/>
    <property type="match status" value="1"/>
</dbReference>
<proteinExistence type="inferred from homology"/>
<dbReference type="Pfam" id="PF00172">
    <property type="entry name" value="Zn_clus"/>
    <property type="match status" value="1"/>
</dbReference>
<evidence type="ECO:0000256" key="10">
    <source>
        <dbReference type="ARBA" id="ARBA00030520"/>
    </source>
</evidence>
<evidence type="ECO:0000256" key="5">
    <source>
        <dbReference type="ARBA" id="ARBA00022741"/>
    </source>
</evidence>
<keyword evidence="7" id="KW-0648">Protein biosynthesis</keyword>
<evidence type="ECO:0000313" key="14">
    <source>
        <dbReference type="EMBL" id="RTE69224.1"/>
    </source>
</evidence>
<evidence type="ECO:0000256" key="7">
    <source>
        <dbReference type="ARBA" id="ARBA00022917"/>
    </source>
</evidence>
<keyword evidence="8" id="KW-0030">Aminoacyl-tRNA synthetase</keyword>
<dbReference type="Pfam" id="PF08264">
    <property type="entry name" value="Anticodon_1"/>
    <property type="match status" value="1"/>
</dbReference>
<dbReference type="Gene3D" id="1.10.730.10">
    <property type="entry name" value="Isoleucyl-tRNA Synthetase, Domain 1"/>
    <property type="match status" value="1"/>
</dbReference>
<feature type="region of interest" description="Disordered" evidence="12">
    <location>
        <begin position="1"/>
        <end position="32"/>
    </location>
</feature>
<feature type="compositionally biased region" description="Polar residues" evidence="12">
    <location>
        <begin position="17"/>
        <end position="26"/>
    </location>
</feature>
<feature type="domain" description="Zn(2)-C6 fungal-type" evidence="13">
    <location>
        <begin position="37"/>
        <end position="69"/>
    </location>
</feature>
<dbReference type="Proteomes" id="UP000287124">
    <property type="component" value="Unassembled WGS sequence"/>
</dbReference>
<evidence type="ECO:0000256" key="1">
    <source>
        <dbReference type="ARBA" id="ARBA00005594"/>
    </source>
</evidence>
<feature type="region of interest" description="Disordered" evidence="12">
    <location>
        <begin position="812"/>
        <end position="868"/>
    </location>
</feature>
<feature type="compositionally biased region" description="Pro residues" evidence="12">
    <location>
        <begin position="124"/>
        <end position="133"/>
    </location>
</feature>
<dbReference type="GO" id="GO:0006351">
    <property type="term" value="P:DNA-templated transcription"/>
    <property type="evidence" value="ECO:0007669"/>
    <property type="project" value="InterPro"/>
</dbReference>
<keyword evidence="9" id="KW-0539">Nucleus</keyword>
<feature type="region of interest" description="Disordered" evidence="12">
    <location>
        <begin position="110"/>
        <end position="174"/>
    </location>
</feature>
<reference evidence="14 15" key="1">
    <citation type="submission" date="2017-06" db="EMBL/GenBank/DDBJ databases">
        <title>Comparative genomic analysis of Ambrosia Fusariam Clade fungi.</title>
        <authorList>
            <person name="Stajich J.E."/>
            <person name="Carrillo J."/>
            <person name="Kijimoto T."/>
            <person name="Eskalen A."/>
            <person name="O'Donnell K."/>
            <person name="Kasson M."/>
        </authorList>
    </citation>
    <scope>NUCLEOTIDE SEQUENCE [LARGE SCALE GENOMIC DNA]</scope>
    <source>
        <strain evidence="14 15">UCR1854</strain>
    </source>
</reference>
<dbReference type="GO" id="GO:0006429">
    <property type="term" value="P:leucyl-tRNA aminoacylation"/>
    <property type="evidence" value="ECO:0007669"/>
    <property type="project" value="InterPro"/>
</dbReference>
<accession>A0A430L0H7</accession>
<feature type="compositionally biased region" description="Low complexity" evidence="12">
    <location>
        <begin position="829"/>
        <end position="848"/>
    </location>
</feature>
<dbReference type="InterPro" id="IPR009080">
    <property type="entry name" value="tRNAsynth_Ia_anticodon-bd"/>
</dbReference>
<evidence type="ECO:0000259" key="13">
    <source>
        <dbReference type="PROSITE" id="PS50048"/>
    </source>
</evidence>
<evidence type="ECO:0000256" key="12">
    <source>
        <dbReference type="SAM" id="MobiDB-lite"/>
    </source>
</evidence>
<gene>
    <name evidence="14" type="ORF">BHE90_016396</name>
</gene>
<evidence type="ECO:0000256" key="8">
    <source>
        <dbReference type="ARBA" id="ARBA00023146"/>
    </source>
</evidence>
<comment type="caution">
    <text evidence="14">The sequence shown here is derived from an EMBL/GenBank/DDBJ whole genome shotgun (WGS) entry which is preliminary data.</text>
</comment>
<dbReference type="SUPFAM" id="SSF47323">
    <property type="entry name" value="Anticodon-binding domain of a subclass of class I aminoacyl-tRNA synthetases"/>
    <property type="match status" value="1"/>
</dbReference>
<keyword evidence="6" id="KW-0067">ATP-binding</keyword>
<dbReference type="Gene3D" id="4.10.240.10">
    <property type="entry name" value="Zn(2)-C6 fungal-type DNA-binding domain"/>
    <property type="match status" value="1"/>
</dbReference>
<dbReference type="InterPro" id="IPR004493">
    <property type="entry name" value="Leu-tRNA-synth_Ia_arc/euk"/>
</dbReference>
<dbReference type="Gene3D" id="3.40.50.620">
    <property type="entry name" value="HUPs"/>
    <property type="match status" value="1"/>
</dbReference>
<keyword evidence="5" id="KW-0547">Nucleotide-binding</keyword>
<dbReference type="SUPFAM" id="SSF50677">
    <property type="entry name" value="ValRS/IleRS/LeuRS editing domain"/>
    <property type="match status" value="1"/>
</dbReference>
<dbReference type="EC" id="6.1.1.4" evidence="2"/>
<dbReference type="InterPro" id="IPR013155">
    <property type="entry name" value="M/V/L/I-tRNA-synth_anticd-bd"/>
</dbReference>
<evidence type="ECO:0000256" key="9">
    <source>
        <dbReference type="ARBA" id="ARBA00023242"/>
    </source>
</evidence>
<dbReference type="CDD" id="cd07959">
    <property type="entry name" value="Anticodon_Ia_Leu_AEc"/>
    <property type="match status" value="1"/>
</dbReference>
<dbReference type="SUPFAM" id="SSF57701">
    <property type="entry name" value="Zn2/Cys6 DNA-binding domain"/>
    <property type="match status" value="1"/>
</dbReference>
<dbReference type="GO" id="GO:0000981">
    <property type="term" value="F:DNA-binding transcription factor activity, RNA polymerase II-specific"/>
    <property type="evidence" value="ECO:0007669"/>
    <property type="project" value="InterPro"/>
</dbReference>
<evidence type="ECO:0000256" key="6">
    <source>
        <dbReference type="ARBA" id="ARBA00022840"/>
    </source>
</evidence>
<dbReference type="InterPro" id="IPR007219">
    <property type="entry name" value="XnlR_reg_dom"/>
</dbReference>
<dbReference type="Pfam" id="PF00133">
    <property type="entry name" value="tRNA-synt_1"/>
    <property type="match status" value="1"/>
</dbReference>
<dbReference type="GO" id="GO:0004823">
    <property type="term" value="F:leucine-tRNA ligase activity"/>
    <property type="evidence" value="ECO:0007669"/>
    <property type="project" value="UniProtKB-EC"/>
</dbReference>
<dbReference type="InterPro" id="IPR002300">
    <property type="entry name" value="aa-tRNA-synth_Ia"/>
</dbReference>
<dbReference type="SMART" id="SM00066">
    <property type="entry name" value="GAL4"/>
    <property type="match status" value="1"/>
</dbReference>
<comment type="catalytic activity">
    <reaction evidence="11">
        <text>tRNA(Leu) + L-leucine + ATP = L-leucyl-tRNA(Leu) + AMP + diphosphate</text>
        <dbReference type="Rhea" id="RHEA:11688"/>
        <dbReference type="Rhea" id="RHEA-COMP:9613"/>
        <dbReference type="Rhea" id="RHEA-COMP:9622"/>
        <dbReference type="ChEBI" id="CHEBI:30616"/>
        <dbReference type="ChEBI" id="CHEBI:33019"/>
        <dbReference type="ChEBI" id="CHEBI:57427"/>
        <dbReference type="ChEBI" id="CHEBI:78442"/>
        <dbReference type="ChEBI" id="CHEBI:78494"/>
        <dbReference type="ChEBI" id="CHEBI:456215"/>
        <dbReference type="EC" id="6.1.1.4"/>
    </reaction>
</comment>